<dbReference type="AlphaFoldDB" id="D5X8T9"/>
<dbReference type="RefSeq" id="WP_013120966.1">
    <property type="nucleotide sequence ID" value="NC_014152.1"/>
</dbReference>
<dbReference type="Gene3D" id="3.30.1370.160">
    <property type="match status" value="1"/>
</dbReference>
<dbReference type="SUPFAM" id="SSF55174">
    <property type="entry name" value="Alpha-L RNA-binding motif"/>
    <property type="match status" value="1"/>
</dbReference>
<dbReference type="Pfam" id="PF17774">
    <property type="entry name" value="YlmH_RBD"/>
    <property type="match status" value="1"/>
</dbReference>
<evidence type="ECO:0000313" key="4">
    <source>
        <dbReference type="Proteomes" id="UP000002377"/>
    </source>
</evidence>
<dbReference type="CDD" id="cd00165">
    <property type="entry name" value="S4"/>
    <property type="match status" value="1"/>
</dbReference>
<gene>
    <name evidence="3" type="ordered locus">TherJR_2120</name>
</gene>
<dbReference type="PANTHER" id="PTHR13633:SF3">
    <property type="entry name" value="MITOCHONDRIAL TRANSCRIPTION RESCUE FACTOR 1"/>
    <property type="match status" value="1"/>
</dbReference>
<dbReference type="InterPro" id="IPR012677">
    <property type="entry name" value="Nucleotide-bd_a/b_plait_sf"/>
</dbReference>
<keyword evidence="1" id="KW-0694">RNA-binding</keyword>
<keyword evidence="4" id="KW-1185">Reference proteome</keyword>
<dbReference type="OrthoDB" id="9812787at2"/>
<dbReference type="PANTHER" id="PTHR13633">
    <property type="entry name" value="MITOCHONDRIAL TRANSCRIPTION RESCUE FACTOR 1"/>
    <property type="match status" value="1"/>
</dbReference>
<dbReference type="Gene3D" id="3.10.290.10">
    <property type="entry name" value="RNA-binding S4 domain"/>
    <property type="match status" value="1"/>
</dbReference>
<reference evidence="3 4" key="1">
    <citation type="submission" date="2010-05" db="EMBL/GenBank/DDBJ databases">
        <title>Complete sequence of Thermincola sp. JR.</title>
        <authorList>
            <consortium name="US DOE Joint Genome Institute"/>
            <person name="Lucas S."/>
            <person name="Copeland A."/>
            <person name="Lapidus A."/>
            <person name="Cheng J.-F."/>
            <person name="Bruce D."/>
            <person name="Goodwin L."/>
            <person name="Pitluck S."/>
            <person name="Chertkov O."/>
            <person name="Detter J.C."/>
            <person name="Han C."/>
            <person name="Tapia R."/>
            <person name="Land M."/>
            <person name="Hauser L."/>
            <person name="Kyrpides N."/>
            <person name="Mikhailova N."/>
            <person name="Hazen T.C."/>
            <person name="Woyke T."/>
        </authorList>
    </citation>
    <scope>NUCLEOTIDE SEQUENCE [LARGE SCALE GENOMIC DNA]</scope>
    <source>
        <strain evidence="3 4">JR</strain>
    </source>
</reference>
<protein>
    <submittedName>
        <fullName evidence="3">RNA-binding S4 domain protein</fullName>
    </submittedName>
</protein>
<dbReference type="GO" id="GO:0003723">
    <property type="term" value="F:RNA binding"/>
    <property type="evidence" value="ECO:0007669"/>
    <property type="project" value="UniProtKB-KW"/>
</dbReference>
<evidence type="ECO:0000313" key="3">
    <source>
        <dbReference type="EMBL" id="ADG82965.1"/>
    </source>
</evidence>
<evidence type="ECO:0000259" key="2">
    <source>
        <dbReference type="SMART" id="SM00363"/>
    </source>
</evidence>
<dbReference type="PROSITE" id="PS50889">
    <property type="entry name" value="S4"/>
    <property type="match status" value="1"/>
</dbReference>
<dbReference type="Gene3D" id="3.30.70.330">
    <property type="match status" value="1"/>
</dbReference>
<dbReference type="STRING" id="635013.TherJR_2120"/>
<feature type="domain" description="RNA-binding S4" evidence="2">
    <location>
        <begin position="184"/>
        <end position="246"/>
    </location>
</feature>
<dbReference type="InterPro" id="IPR036986">
    <property type="entry name" value="S4_RNA-bd_sf"/>
</dbReference>
<evidence type="ECO:0000256" key="1">
    <source>
        <dbReference type="PROSITE-ProRule" id="PRU00182"/>
    </source>
</evidence>
<dbReference type="eggNOG" id="COG2302">
    <property type="taxonomic scope" value="Bacteria"/>
</dbReference>
<dbReference type="KEGG" id="tjr:TherJR_2120"/>
<sequence length="260" mass="29064">MVDRSIIKSLPAEQRELGAKIIDKAQSALKIYQPVFSDFLDPGQQVMAKKLVSGIYGLTWKFDGGYDSAERKRMIIFPEDLSWGEIPECICCLQVAGNFRFRKATHRDFLGAVLNTGIRREKLGDIIVVDDGCQLIVVPEIKDYLAQNLFKIHQVPVKVTEISREELISPADNTKIIDTTVSSLRLDAVAGAGFGISRSKIVKYINSEKVKVNFETITDADYRINEGDVVSTRGLGRISIEKVKGDTRKGRIGIVIKRYL</sequence>
<accession>D5X8T9</accession>
<dbReference type="InterPro" id="IPR017506">
    <property type="entry name" value="PSII_S4"/>
</dbReference>
<proteinExistence type="predicted"/>
<dbReference type="Proteomes" id="UP000002377">
    <property type="component" value="Chromosome"/>
</dbReference>
<dbReference type="HOGENOM" id="CLU_075687_0_0_9"/>
<dbReference type="NCBIfam" id="TIGR03069">
    <property type="entry name" value="PS_II_S4"/>
    <property type="match status" value="1"/>
</dbReference>
<name>D5X8T9_THEPJ</name>
<dbReference type="SMART" id="SM00363">
    <property type="entry name" value="S4"/>
    <property type="match status" value="1"/>
</dbReference>
<dbReference type="Pfam" id="PF01479">
    <property type="entry name" value="S4"/>
    <property type="match status" value="1"/>
</dbReference>
<dbReference type="EMBL" id="CP002028">
    <property type="protein sequence ID" value="ADG82965.1"/>
    <property type="molecule type" value="Genomic_DNA"/>
</dbReference>
<dbReference type="InterPro" id="IPR002942">
    <property type="entry name" value="S4_RNA-bd"/>
</dbReference>
<organism evidence="3 4">
    <name type="scientific">Thermincola potens (strain JR)</name>
    <dbReference type="NCBI Taxonomy" id="635013"/>
    <lineage>
        <taxon>Bacteria</taxon>
        <taxon>Bacillati</taxon>
        <taxon>Bacillota</taxon>
        <taxon>Clostridia</taxon>
        <taxon>Eubacteriales</taxon>
        <taxon>Thermincolaceae</taxon>
        <taxon>Thermincola</taxon>
    </lineage>
</organism>
<dbReference type="InterPro" id="IPR040591">
    <property type="entry name" value="RqcP2_RBD"/>
</dbReference>